<evidence type="ECO:0000256" key="2">
    <source>
        <dbReference type="ARBA" id="ARBA00022490"/>
    </source>
</evidence>
<dbReference type="InterPro" id="IPR004095">
    <property type="entry name" value="TGS"/>
</dbReference>
<dbReference type="InterPro" id="IPR018163">
    <property type="entry name" value="Thr/Ala-tRNA-synth_IIc_edit"/>
</dbReference>
<reference evidence="17" key="1">
    <citation type="submission" date="2016-05" db="EMBL/GenBank/DDBJ databases">
        <authorList>
            <person name="Holder M.E."/>
            <person name="Ajami N.J."/>
            <person name="Petrosino J.F."/>
        </authorList>
    </citation>
    <scope>NUCLEOTIDE SEQUENCE [LARGE SCALE GENOMIC DNA]</scope>
    <source>
        <strain evidence="17">ATCC 700696</strain>
    </source>
</reference>
<dbReference type="HAMAP" id="MF_00184">
    <property type="entry name" value="Thr_tRNA_synth"/>
    <property type="match status" value="1"/>
</dbReference>
<feature type="binding site" evidence="13">
    <location>
        <position position="362"/>
    </location>
    <ligand>
        <name>Zn(2+)</name>
        <dbReference type="ChEBI" id="CHEBI:29105"/>
        <note>catalytic</note>
    </ligand>
</feature>
<keyword evidence="17" id="KW-1185">Reference proteome</keyword>
<dbReference type="SUPFAM" id="SSF55186">
    <property type="entry name" value="ThrRS/AlaRS common domain"/>
    <property type="match status" value="1"/>
</dbReference>
<evidence type="ECO:0000256" key="13">
    <source>
        <dbReference type="HAMAP-Rule" id="MF_00184"/>
    </source>
</evidence>
<dbReference type="GO" id="GO:0046872">
    <property type="term" value="F:metal ion binding"/>
    <property type="evidence" value="ECO:0007669"/>
    <property type="project" value="UniProtKB-KW"/>
</dbReference>
<dbReference type="PROSITE" id="PS51880">
    <property type="entry name" value="TGS"/>
    <property type="match status" value="1"/>
</dbReference>
<comment type="catalytic activity">
    <reaction evidence="12 13">
        <text>tRNA(Thr) + L-threonine + ATP = L-threonyl-tRNA(Thr) + AMP + diphosphate + H(+)</text>
        <dbReference type="Rhea" id="RHEA:24624"/>
        <dbReference type="Rhea" id="RHEA-COMP:9670"/>
        <dbReference type="Rhea" id="RHEA-COMP:9704"/>
        <dbReference type="ChEBI" id="CHEBI:15378"/>
        <dbReference type="ChEBI" id="CHEBI:30616"/>
        <dbReference type="ChEBI" id="CHEBI:33019"/>
        <dbReference type="ChEBI" id="CHEBI:57926"/>
        <dbReference type="ChEBI" id="CHEBI:78442"/>
        <dbReference type="ChEBI" id="CHEBI:78534"/>
        <dbReference type="ChEBI" id="CHEBI:456215"/>
        <dbReference type="EC" id="6.1.1.3"/>
    </reaction>
</comment>
<dbReference type="FunFam" id="3.30.930.10:FF:000002">
    <property type="entry name" value="Threonine--tRNA ligase"/>
    <property type="match status" value="1"/>
</dbReference>
<keyword evidence="5 13" id="KW-0479">Metal-binding</keyword>
<keyword evidence="11 13" id="KW-0030">Aminoacyl-tRNA synthetase</keyword>
<dbReference type="Pfam" id="PF03129">
    <property type="entry name" value="HGTP_anticodon"/>
    <property type="match status" value="1"/>
</dbReference>
<dbReference type="Gene3D" id="3.40.50.800">
    <property type="entry name" value="Anticodon-binding domain"/>
    <property type="match status" value="1"/>
</dbReference>
<dbReference type="Gene3D" id="3.30.930.10">
    <property type="entry name" value="Bira Bifunctional Protein, Domain 2"/>
    <property type="match status" value="1"/>
</dbReference>
<dbReference type="InterPro" id="IPR006195">
    <property type="entry name" value="aa-tRNA-synth_II"/>
</dbReference>
<dbReference type="PROSITE" id="PS50862">
    <property type="entry name" value="AA_TRNA_LIGASE_II"/>
    <property type="match status" value="1"/>
</dbReference>
<dbReference type="SUPFAM" id="SSF81271">
    <property type="entry name" value="TGS-like"/>
    <property type="match status" value="1"/>
</dbReference>
<feature type="domain" description="Aminoacyl-transfer RNA synthetases class-II family profile" evidence="14">
    <location>
        <begin position="266"/>
        <end position="567"/>
    </location>
</feature>
<evidence type="ECO:0000259" key="14">
    <source>
        <dbReference type="PROSITE" id="PS50862"/>
    </source>
</evidence>
<dbReference type="Gene3D" id="3.30.54.20">
    <property type="match status" value="1"/>
</dbReference>
<keyword evidence="6 13" id="KW-0547">Nucleotide-binding</keyword>
<dbReference type="GO" id="GO:0140096">
    <property type="term" value="F:catalytic activity, acting on a protein"/>
    <property type="evidence" value="ECO:0007669"/>
    <property type="project" value="UniProtKB-ARBA"/>
</dbReference>
<dbReference type="InterPro" id="IPR004154">
    <property type="entry name" value="Anticodon-bd"/>
</dbReference>
<dbReference type="InterPro" id="IPR002314">
    <property type="entry name" value="aa-tRNA-synt_IIb"/>
</dbReference>
<keyword evidence="9 13" id="KW-0694">RNA-binding</keyword>
<dbReference type="SUPFAM" id="SSF55681">
    <property type="entry name" value="Class II aaRS and biotin synthetases"/>
    <property type="match status" value="1"/>
</dbReference>
<name>A0A223ARI3_9FIRM</name>
<dbReference type="InterPro" id="IPR002320">
    <property type="entry name" value="Thr-tRNA-ligase_IIa"/>
</dbReference>
<dbReference type="FunFam" id="3.40.50.800:FF:000001">
    <property type="entry name" value="Threonine--tRNA ligase"/>
    <property type="match status" value="1"/>
</dbReference>
<dbReference type="OrthoDB" id="9802304at2"/>
<dbReference type="RefSeq" id="WP_094233804.1">
    <property type="nucleotide sequence ID" value="NZ_CP016199.1"/>
</dbReference>
<dbReference type="GO" id="GO:0004829">
    <property type="term" value="F:threonine-tRNA ligase activity"/>
    <property type="evidence" value="ECO:0007669"/>
    <property type="project" value="UniProtKB-UniRule"/>
</dbReference>
<keyword evidence="8 13" id="KW-0067">ATP-binding</keyword>
<dbReference type="EMBL" id="CP016199">
    <property type="protein sequence ID" value="ASS37581.1"/>
    <property type="molecule type" value="Genomic_DNA"/>
</dbReference>
<dbReference type="SUPFAM" id="SSF52954">
    <property type="entry name" value="Class II aaRS ABD-related"/>
    <property type="match status" value="1"/>
</dbReference>
<dbReference type="InterPro" id="IPR047246">
    <property type="entry name" value="ThrRS_anticodon"/>
</dbReference>
<comment type="caution">
    <text evidence="13">Lacks conserved residue(s) required for the propagation of feature annotation.</text>
</comment>
<comment type="cofactor">
    <cofactor evidence="13">
        <name>Zn(2+)</name>
        <dbReference type="ChEBI" id="CHEBI:29105"/>
    </cofactor>
    <text evidence="13">Binds 1 zinc ion per subunit.</text>
</comment>
<feature type="binding site" evidence="13">
    <location>
        <position position="413"/>
    </location>
    <ligand>
        <name>Zn(2+)</name>
        <dbReference type="ChEBI" id="CHEBI:29105"/>
        <note>catalytic</note>
    </ligand>
</feature>
<dbReference type="FunFam" id="3.30.980.10:FF:000005">
    <property type="entry name" value="Threonyl-tRNA synthetase, mitochondrial"/>
    <property type="match status" value="1"/>
</dbReference>
<dbReference type="GO" id="GO:0006435">
    <property type="term" value="P:threonyl-tRNA aminoacylation"/>
    <property type="evidence" value="ECO:0007669"/>
    <property type="project" value="UniProtKB-UniRule"/>
</dbReference>
<comment type="subcellular location">
    <subcellularLocation>
        <location evidence="13">Cytoplasm</location>
    </subcellularLocation>
</comment>
<dbReference type="CDD" id="cd00860">
    <property type="entry name" value="ThrRS_anticodon"/>
    <property type="match status" value="1"/>
</dbReference>
<evidence type="ECO:0000256" key="11">
    <source>
        <dbReference type="ARBA" id="ARBA00023146"/>
    </source>
</evidence>
<accession>A0A223ARI3</accession>
<keyword evidence="10 13" id="KW-0648">Protein biosynthesis</keyword>
<evidence type="ECO:0000259" key="15">
    <source>
        <dbReference type="PROSITE" id="PS51880"/>
    </source>
</evidence>
<feature type="binding site" evidence="13">
    <location>
        <position position="544"/>
    </location>
    <ligand>
        <name>Zn(2+)</name>
        <dbReference type="ChEBI" id="CHEBI:29105"/>
        <note>catalytic</note>
    </ligand>
</feature>
<dbReference type="GO" id="GO:0016740">
    <property type="term" value="F:transferase activity"/>
    <property type="evidence" value="ECO:0007669"/>
    <property type="project" value="UniProtKB-ARBA"/>
</dbReference>
<dbReference type="InterPro" id="IPR012675">
    <property type="entry name" value="Beta-grasp_dom_sf"/>
</dbReference>
<evidence type="ECO:0000256" key="5">
    <source>
        <dbReference type="ARBA" id="ARBA00022723"/>
    </source>
</evidence>
<dbReference type="InterPro" id="IPR012947">
    <property type="entry name" value="tRNA_SAD"/>
</dbReference>
<evidence type="ECO:0000256" key="8">
    <source>
        <dbReference type="ARBA" id="ARBA00022840"/>
    </source>
</evidence>
<keyword evidence="2 13" id="KW-0963">Cytoplasm</keyword>
<evidence type="ECO:0000313" key="17">
    <source>
        <dbReference type="Proteomes" id="UP000214689"/>
    </source>
</evidence>
<dbReference type="PRINTS" id="PR01047">
    <property type="entry name" value="TRNASYNTHTHR"/>
</dbReference>
<keyword evidence="3 13" id="KW-0820">tRNA-binding</keyword>
<dbReference type="GO" id="GO:0005524">
    <property type="term" value="F:ATP binding"/>
    <property type="evidence" value="ECO:0007669"/>
    <property type="project" value="UniProtKB-UniRule"/>
</dbReference>
<dbReference type="FunFam" id="3.30.54.20:FF:000002">
    <property type="entry name" value="Threonine--tRNA ligase"/>
    <property type="match status" value="1"/>
</dbReference>
<evidence type="ECO:0000256" key="9">
    <source>
        <dbReference type="ARBA" id="ARBA00022884"/>
    </source>
</evidence>
<dbReference type="NCBIfam" id="TIGR00418">
    <property type="entry name" value="thrS"/>
    <property type="match status" value="1"/>
</dbReference>
<gene>
    <name evidence="13" type="primary">thrS</name>
    <name evidence="16" type="ORF">AXF17_03330</name>
</gene>
<dbReference type="Pfam" id="PF02824">
    <property type="entry name" value="TGS"/>
    <property type="match status" value="1"/>
</dbReference>
<dbReference type="AlphaFoldDB" id="A0A223ARI3"/>
<evidence type="ECO:0000256" key="4">
    <source>
        <dbReference type="ARBA" id="ARBA00022598"/>
    </source>
</evidence>
<evidence type="ECO:0000256" key="10">
    <source>
        <dbReference type="ARBA" id="ARBA00022917"/>
    </source>
</evidence>
<evidence type="ECO:0000256" key="12">
    <source>
        <dbReference type="ARBA" id="ARBA00049515"/>
    </source>
</evidence>
<comment type="subunit">
    <text evidence="13">Homodimer.</text>
</comment>
<dbReference type="Pfam" id="PF00587">
    <property type="entry name" value="tRNA-synt_2b"/>
    <property type="match status" value="1"/>
</dbReference>
<evidence type="ECO:0000256" key="7">
    <source>
        <dbReference type="ARBA" id="ARBA00022833"/>
    </source>
</evidence>
<dbReference type="GO" id="GO:0000049">
    <property type="term" value="F:tRNA binding"/>
    <property type="evidence" value="ECO:0007669"/>
    <property type="project" value="UniProtKB-KW"/>
</dbReference>
<evidence type="ECO:0000256" key="1">
    <source>
        <dbReference type="ARBA" id="ARBA00008226"/>
    </source>
</evidence>
<dbReference type="Gene3D" id="3.30.980.10">
    <property type="entry name" value="Threonyl-trna Synthetase, Chain A, domain 2"/>
    <property type="match status" value="1"/>
</dbReference>
<keyword evidence="7 13" id="KW-0862">Zinc</keyword>
<dbReference type="InterPro" id="IPR045864">
    <property type="entry name" value="aa-tRNA-synth_II/BPL/LPL"/>
</dbReference>
<organism evidence="16 17">
    <name type="scientific">Mogibacterium pumilum</name>
    <dbReference type="NCBI Taxonomy" id="86332"/>
    <lineage>
        <taxon>Bacteria</taxon>
        <taxon>Bacillati</taxon>
        <taxon>Bacillota</taxon>
        <taxon>Clostridia</taxon>
        <taxon>Peptostreptococcales</taxon>
        <taxon>Anaerovoracaceae</taxon>
        <taxon>Mogibacterium</taxon>
    </lineage>
</organism>
<dbReference type="EC" id="6.1.1.3" evidence="13"/>
<dbReference type="Proteomes" id="UP000214689">
    <property type="component" value="Chromosome"/>
</dbReference>
<dbReference type="Pfam" id="PF07973">
    <property type="entry name" value="tRNA_SAD"/>
    <property type="match status" value="1"/>
</dbReference>
<protein>
    <recommendedName>
        <fullName evidence="13">Threonine--tRNA ligase</fullName>
        <ecNumber evidence="13">6.1.1.3</ecNumber>
    </recommendedName>
    <alternativeName>
        <fullName evidence="13">Threonyl-tRNA synthetase</fullName>
        <shortName evidence="13">ThrRS</shortName>
    </alternativeName>
</protein>
<dbReference type="InterPro" id="IPR036621">
    <property type="entry name" value="Anticodon-bd_dom_sf"/>
</dbReference>
<dbReference type="PANTHER" id="PTHR11451">
    <property type="entry name" value="THREONINE-TRNA LIGASE"/>
    <property type="match status" value="1"/>
</dbReference>
<dbReference type="InterPro" id="IPR012676">
    <property type="entry name" value="TGS-like"/>
</dbReference>
<comment type="similarity">
    <text evidence="1 13">Belongs to the class-II aminoacyl-tRNA synthetase family.</text>
</comment>
<dbReference type="SMART" id="SM00863">
    <property type="entry name" value="tRNA_SAD"/>
    <property type="match status" value="1"/>
</dbReference>
<evidence type="ECO:0000256" key="6">
    <source>
        <dbReference type="ARBA" id="ARBA00022741"/>
    </source>
</evidence>
<dbReference type="PANTHER" id="PTHR11451:SF44">
    <property type="entry name" value="THREONINE--TRNA LIGASE, CHLOROPLASTIC_MITOCHONDRIAL 2"/>
    <property type="match status" value="1"/>
</dbReference>
<dbReference type="GO" id="GO:0005737">
    <property type="term" value="C:cytoplasm"/>
    <property type="evidence" value="ECO:0007669"/>
    <property type="project" value="UniProtKB-SubCell"/>
</dbReference>
<feature type="domain" description="TGS" evidence="15">
    <location>
        <begin position="1"/>
        <end position="60"/>
    </location>
</feature>
<proteinExistence type="inferred from homology"/>
<evidence type="ECO:0000256" key="3">
    <source>
        <dbReference type="ARBA" id="ARBA00022555"/>
    </source>
</evidence>
<dbReference type="CDD" id="cd01667">
    <property type="entry name" value="TGS_ThrRS"/>
    <property type="match status" value="1"/>
</dbReference>
<sequence length="683" mass="78880">MIITLKDGSKKEYASPMSIIDIAKDLSDGLARVACVGEVDGEVCDLRTVVDKDAEVNILTFDSDAGKHAYRHTCSHVLAEAVKNLYPDSKMTIGPSIENGFYYDFDMPALTREDLDKIEAEMKKIIKKGDDITRFTLPRDEAIKLFEERNEPYKVELIEDLPEDEIISFYQQGDFIELCAGPHLMSTKQIKAFKLTSSSGAYWRGDEHNKMLTRIYGTAFNKKSDLEEYLEYLADIKNRDHNRLGREMELFTTVDIIGQGLPLFLPKGTKMIQKLQRWIEDLEDYEWGYVRTRTPLMAKSTLYKISDHWYHYKDGMFVFGYENLDDLNNAEDATREIRGLEDLSLIENDADANAFALRPMTCPFQYYVYKAKQHSYRDLPYRMGETSTLFRNEDSGEMHGLTRVRQFTISEGHLVCTPEQVDEEFKSCVKLAKHCLTTLGLEGEVTYRMSKWDPENPGKYLGTAEEWDKVEAAMRDILDEIGLDYTEASGEAAFYGPKLDIQAKNVYGKEDTMITIQLDMFLAERYDMYYIDKNGEKKRPYIIHRTSLGCYERTLAWLIEKYSGNFPTWLCAEQVRILPISDKYQDYSEEIFAELRRNGVDVTIDNSSERIGYKIRKAQMEKLPYMLVVGQQEAENKTVSVRSRFEGDEGSKPLGEFVNAICEEIRTKAIREKKVSEEEKKDK</sequence>
<evidence type="ECO:0000313" key="16">
    <source>
        <dbReference type="EMBL" id="ASS37581.1"/>
    </source>
</evidence>
<keyword evidence="4 13" id="KW-0436">Ligase</keyword>
<dbReference type="Gene3D" id="3.10.20.30">
    <property type="match status" value="1"/>
</dbReference>